<dbReference type="Proteomes" id="UP000035352">
    <property type="component" value="Chromosome"/>
</dbReference>
<protein>
    <recommendedName>
        <fullName evidence="4">DUF2149 domain-containing protein</fullName>
    </recommendedName>
</protein>
<dbReference type="InterPro" id="IPR018676">
    <property type="entry name" value="DUF2149"/>
</dbReference>
<dbReference type="KEGG" id="pbh:AAW51_4834"/>
<evidence type="ECO:0000313" key="3">
    <source>
        <dbReference type="Proteomes" id="UP000035352"/>
    </source>
</evidence>
<accession>A0A0G3BYA8</accession>
<dbReference type="EMBL" id="CP011371">
    <property type="protein sequence ID" value="AKJ31525.1"/>
    <property type="molecule type" value="Genomic_DNA"/>
</dbReference>
<evidence type="ECO:0008006" key="4">
    <source>
        <dbReference type="Google" id="ProtNLM"/>
    </source>
</evidence>
<feature type="transmembrane region" description="Helical" evidence="1">
    <location>
        <begin position="20"/>
        <end position="40"/>
    </location>
</feature>
<organism evidence="2 3">
    <name type="scientific">Caldimonas brevitalea</name>
    <dbReference type="NCBI Taxonomy" id="413882"/>
    <lineage>
        <taxon>Bacteria</taxon>
        <taxon>Pseudomonadati</taxon>
        <taxon>Pseudomonadota</taxon>
        <taxon>Betaproteobacteria</taxon>
        <taxon>Burkholderiales</taxon>
        <taxon>Sphaerotilaceae</taxon>
        <taxon>Caldimonas</taxon>
    </lineage>
</organism>
<dbReference type="AlphaFoldDB" id="A0A0G3BYA8"/>
<keyword evidence="1" id="KW-0472">Membrane</keyword>
<evidence type="ECO:0000313" key="2">
    <source>
        <dbReference type="EMBL" id="AKJ31525.1"/>
    </source>
</evidence>
<keyword evidence="1" id="KW-0812">Transmembrane</keyword>
<keyword evidence="3" id="KW-1185">Reference proteome</keyword>
<dbReference type="Pfam" id="PF09919">
    <property type="entry name" value="DUF2149"/>
    <property type="match status" value="1"/>
</dbReference>
<gene>
    <name evidence="2" type="ORF">AAW51_4834</name>
</gene>
<dbReference type="OrthoDB" id="199365at2"/>
<reference evidence="2 3" key="1">
    <citation type="submission" date="2015-05" db="EMBL/GenBank/DDBJ databases">
        <authorList>
            <person name="Tang B."/>
            <person name="Yu Y."/>
        </authorList>
    </citation>
    <scope>NUCLEOTIDE SEQUENCE [LARGE SCALE GENOMIC DNA]</scope>
    <source>
        <strain evidence="2 3">DSM 7029</strain>
    </source>
</reference>
<dbReference type="STRING" id="413882.AAW51_4834"/>
<name>A0A0G3BYA8_9BURK</name>
<dbReference type="RefSeq" id="WP_047196654.1">
    <property type="nucleotide sequence ID" value="NZ_CP011371.1"/>
</dbReference>
<keyword evidence="1" id="KW-1133">Transmembrane helix</keyword>
<dbReference type="PATRIC" id="fig|413882.6.peg.5042"/>
<sequence>MRRHSLHPLADEDDDPMLSAVNLVDVFLIVVAALLVALTLRAEREAGSTVTVIRNAGRPDMEIVTRENGREVRLRGDGTAGAGNGVRAGVAYKLDDGSVIYVPEPAASSSPAGSTP</sequence>
<proteinExistence type="predicted"/>
<evidence type="ECO:0000256" key="1">
    <source>
        <dbReference type="SAM" id="Phobius"/>
    </source>
</evidence>